<reference evidence="1" key="2">
    <citation type="submission" date="2021-01" db="UniProtKB">
        <authorList>
            <consortium name="EnsemblPlants"/>
        </authorList>
    </citation>
    <scope>IDENTIFICATION</scope>
</reference>
<accession>A0A7N2LIV0</accession>
<organism evidence="1 2">
    <name type="scientific">Quercus lobata</name>
    <name type="common">Valley oak</name>
    <dbReference type="NCBI Taxonomy" id="97700"/>
    <lineage>
        <taxon>Eukaryota</taxon>
        <taxon>Viridiplantae</taxon>
        <taxon>Streptophyta</taxon>
        <taxon>Embryophyta</taxon>
        <taxon>Tracheophyta</taxon>
        <taxon>Spermatophyta</taxon>
        <taxon>Magnoliopsida</taxon>
        <taxon>eudicotyledons</taxon>
        <taxon>Gunneridae</taxon>
        <taxon>Pentapetalae</taxon>
        <taxon>rosids</taxon>
        <taxon>fabids</taxon>
        <taxon>Fagales</taxon>
        <taxon>Fagaceae</taxon>
        <taxon>Quercus</taxon>
    </lineage>
</organism>
<dbReference type="Gramene" id="QL04p087382:mrna">
    <property type="protein sequence ID" value="QL04p087382:mrna"/>
    <property type="gene ID" value="QL04p087382"/>
</dbReference>
<dbReference type="Proteomes" id="UP000594261">
    <property type="component" value="Chromosome 4"/>
</dbReference>
<evidence type="ECO:0000313" key="1">
    <source>
        <dbReference type="EnsemblPlants" id="QL04p087382:mrna"/>
    </source>
</evidence>
<protein>
    <submittedName>
        <fullName evidence="1">Uncharacterized protein</fullName>
    </submittedName>
</protein>
<evidence type="ECO:0000313" key="2">
    <source>
        <dbReference type="Proteomes" id="UP000594261"/>
    </source>
</evidence>
<keyword evidence="2" id="KW-1185">Reference proteome</keyword>
<dbReference type="EMBL" id="LRBV02000004">
    <property type="status" value="NOT_ANNOTATED_CDS"/>
    <property type="molecule type" value="Genomic_DNA"/>
</dbReference>
<dbReference type="AlphaFoldDB" id="A0A7N2LIV0"/>
<proteinExistence type="predicted"/>
<name>A0A7N2LIV0_QUELO</name>
<reference evidence="1 2" key="1">
    <citation type="journal article" date="2016" name="G3 (Bethesda)">
        <title>First Draft Assembly and Annotation of the Genome of a California Endemic Oak Quercus lobata Nee (Fagaceae).</title>
        <authorList>
            <person name="Sork V.L."/>
            <person name="Fitz-Gibbon S.T."/>
            <person name="Puiu D."/>
            <person name="Crepeau M."/>
            <person name="Gugger P.F."/>
            <person name="Sherman R."/>
            <person name="Stevens K."/>
            <person name="Langley C.H."/>
            <person name="Pellegrini M."/>
            <person name="Salzberg S.L."/>
        </authorList>
    </citation>
    <scope>NUCLEOTIDE SEQUENCE [LARGE SCALE GENOMIC DNA]</scope>
    <source>
        <strain evidence="1 2">cv. SW786</strain>
    </source>
</reference>
<sequence length="78" mass="8870">MGFSFRSKRCLKQWKPKRPISVPISSNDTVQCLKRHLGFNLRSSWSTGPDLKEKHRGSGSYLGFVEDGQSVIDETRNS</sequence>
<dbReference type="EnsemblPlants" id="QL04p087382:mrna">
    <property type="protein sequence ID" value="QL04p087382:mrna"/>
    <property type="gene ID" value="QL04p087382"/>
</dbReference>
<dbReference type="InParanoid" id="A0A7N2LIV0"/>